<keyword evidence="1" id="KW-1133">Transmembrane helix</keyword>
<name>A0A0B1ZGF5_9SPHN</name>
<reference evidence="2 3" key="1">
    <citation type="submission" date="2014-10" db="EMBL/GenBank/DDBJ databases">
        <title>Genome sequence of Novosphingobium malaysiense MUSC 273(T).</title>
        <authorList>
            <person name="Lee L.-H."/>
        </authorList>
    </citation>
    <scope>NUCLEOTIDE SEQUENCE [LARGE SCALE GENOMIC DNA]</scope>
    <source>
        <strain evidence="2 3">MUSC 273</strain>
    </source>
</reference>
<keyword evidence="1" id="KW-0472">Membrane</keyword>
<accession>A0A0B1ZGF5</accession>
<sequence>MPVTLSTASAAIMIFGLTLGAELDILAYLTSHHCSRENFGFLFGVMSGLVTLAGGTGPVMLNTVFDHTGS</sequence>
<proteinExistence type="predicted"/>
<dbReference type="EMBL" id="JTDI01000005">
    <property type="protein sequence ID" value="KHK90156.1"/>
    <property type="molecule type" value="Genomic_DNA"/>
</dbReference>
<organism evidence="2 3">
    <name type="scientific">Novosphingobium malaysiense</name>
    <dbReference type="NCBI Taxonomy" id="1348853"/>
    <lineage>
        <taxon>Bacteria</taxon>
        <taxon>Pseudomonadati</taxon>
        <taxon>Pseudomonadota</taxon>
        <taxon>Alphaproteobacteria</taxon>
        <taxon>Sphingomonadales</taxon>
        <taxon>Sphingomonadaceae</taxon>
        <taxon>Novosphingobium</taxon>
    </lineage>
</organism>
<feature type="transmembrane region" description="Helical" evidence="1">
    <location>
        <begin position="6"/>
        <end position="29"/>
    </location>
</feature>
<keyword evidence="3" id="KW-1185">Reference proteome</keyword>
<gene>
    <name evidence="2" type="ORF">LK12_15880</name>
</gene>
<evidence type="ECO:0000313" key="2">
    <source>
        <dbReference type="EMBL" id="KHK90156.1"/>
    </source>
</evidence>
<keyword evidence="1" id="KW-0812">Transmembrane</keyword>
<protein>
    <submittedName>
        <fullName evidence="2">Uncharacterized protein</fullName>
    </submittedName>
</protein>
<dbReference type="Proteomes" id="UP000031057">
    <property type="component" value="Unassembled WGS sequence"/>
</dbReference>
<dbReference type="STRING" id="1348853.LK12_15880"/>
<feature type="transmembrane region" description="Helical" evidence="1">
    <location>
        <begin position="41"/>
        <end position="61"/>
    </location>
</feature>
<dbReference type="OrthoDB" id="9796632at2"/>
<dbReference type="AlphaFoldDB" id="A0A0B1ZGF5"/>
<comment type="caution">
    <text evidence="2">The sequence shown here is derived from an EMBL/GenBank/DDBJ whole genome shotgun (WGS) entry which is preliminary data.</text>
</comment>
<evidence type="ECO:0000313" key="3">
    <source>
        <dbReference type="Proteomes" id="UP000031057"/>
    </source>
</evidence>
<evidence type="ECO:0000256" key="1">
    <source>
        <dbReference type="SAM" id="Phobius"/>
    </source>
</evidence>